<dbReference type="InterPro" id="IPR001667">
    <property type="entry name" value="DDH_dom"/>
</dbReference>
<dbReference type="Gene3D" id="3.90.1640.30">
    <property type="match status" value="1"/>
</dbReference>
<dbReference type="Pfam" id="PF01368">
    <property type="entry name" value="DHH"/>
    <property type="match status" value="1"/>
</dbReference>
<protein>
    <recommendedName>
        <fullName evidence="2">Single-stranded-DNA-specific exonuclease RecJ</fullName>
    </recommendedName>
</protein>
<dbReference type="PANTHER" id="PTHR30255">
    <property type="entry name" value="SINGLE-STRANDED-DNA-SPECIFIC EXONUCLEASE RECJ"/>
    <property type="match status" value="1"/>
</dbReference>
<dbReference type="Pfam" id="PF17768">
    <property type="entry name" value="RecJ_OB"/>
    <property type="match status" value="1"/>
</dbReference>
<evidence type="ECO:0000256" key="2">
    <source>
        <dbReference type="ARBA" id="ARBA00019841"/>
    </source>
</evidence>
<evidence type="ECO:0000259" key="8">
    <source>
        <dbReference type="Pfam" id="PF17768"/>
    </source>
</evidence>
<organism evidence="9 10">
    <name type="scientific">Candidatus Kuenenbacteria bacterium CG23_combo_of_CG06-09_8_20_14_all_39_39</name>
    <dbReference type="NCBI Taxonomy" id="1974623"/>
    <lineage>
        <taxon>Bacteria</taxon>
        <taxon>Candidatus Kueneniibacteriota</taxon>
    </lineage>
</organism>
<evidence type="ECO:0000259" key="7">
    <source>
        <dbReference type="Pfam" id="PF02272"/>
    </source>
</evidence>
<proteinExistence type="inferred from homology"/>
<evidence type="ECO:0000313" key="9">
    <source>
        <dbReference type="EMBL" id="PIP29027.1"/>
    </source>
</evidence>
<evidence type="ECO:0000259" key="6">
    <source>
        <dbReference type="Pfam" id="PF01368"/>
    </source>
</evidence>
<dbReference type="SUPFAM" id="SSF64182">
    <property type="entry name" value="DHH phosphoesterases"/>
    <property type="match status" value="1"/>
</dbReference>
<dbReference type="Pfam" id="PF02272">
    <property type="entry name" value="DHHA1"/>
    <property type="match status" value="1"/>
</dbReference>
<evidence type="ECO:0000256" key="5">
    <source>
        <dbReference type="ARBA" id="ARBA00022839"/>
    </source>
</evidence>
<dbReference type="AlphaFoldDB" id="A0A2G9Z774"/>
<dbReference type="GO" id="GO:0006310">
    <property type="term" value="P:DNA recombination"/>
    <property type="evidence" value="ECO:0007669"/>
    <property type="project" value="InterPro"/>
</dbReference>
<dbReference type="GO" id="GO:0003676">
    <property type="term" value="F:nucleic acid binding"/>
    <property type="evidence" value="ECO:0007669"/>
    <property type="project" value="InterPro"/>
</dbReference>
<dbReference type="InterPro" id="IPR038763">
    <property type="entry name" value="DHH_sf"/>
</dbReference>
<name>A0A2G9Z774_9BACT</name>
<dbReference type="Proteomes" id="UP000231235">
    <property type="component" value="Unassembled WGS sequence"/>
</dbReference>
<dbReference type="Gene3D" id="2.40.50.460">
    <property type="match status" value="1"/>
</dbReference>
<keyword evidence="4" id="KW-0378">Hydrolase</keyword>
<gene>
    <name evidence="9" type="primary">recJ</name>
    <name evidence="9" type="ORF">COX28_01360</name>
</gene>
<keyword evidence="3" id="KW-0540">Nuclease</keyword>
<feature type="domain" description="DDH" evidence="6">
    <location>
        <begin position="80"/>
        <end position="234"/>
    </location>
</feature>
<evidence type="ECO:0000256" key="1">
    <source>
        <dbReference type="ARBA" id="ARBA00005915"/>
    </source>
</evidence>
<reference evidence="9 10" key="1">
    <citation type="submission" date="2017-09" db="EMBL/GenBank/DDBJ databases">
        <title>Depth-based differentiation of microbial function through sediment-hosted aquifers and enrichment of novel symbionts in the deep terrestrial subsurface.</title>
        <authorList>
            <person name="Probst A.J."/>
            <person name="Ladd B."/>
            <person name="Jarett J.K."/>
            <person name="Geller-Mcgrath D.E."/>
            <person name="Sieber C.M."/>
            <person name="Emerson J.B."/>
            <person name="Anantharaman K."/>
            <person name="Thomas B.C."/>
            <person name="Malmstrom R."/>
            <person name="Stieglmeier M."/>
            <person name="Klingl A."/>
            <person name="Woyke T."/>
            <person name="Ryan C.M."/>
            <person name="Banfield J.F."/>
        </authorList>
    </citation>
    <scope>NUCLEOTIDE SEQUENCE [LARGE SCALE GENOMIC DNA]</scope>
    <source>
        <strain evidence="9">CG23_combo_of_CG06-09_8_20_14_all_39_39</strain>
    </source>
</reference>
<comment type="caution">
    <text evidence="9">The sequence shown here is derived from an EMBL/GenBank/DDBJ whole genome shotgun (WGS) entry which is preliminary data.</text>
</comment>
<comment type="similarity">
    <text evidence="1">Belongs to the RecJ family.</text>
</comment>
<evidence type="ECO:0000313" key="10">
    <source>
        <dbReference type="Proteomes" id="UP000231235"/>
    </source>
</evidence>
<accession>A0A2G9Z774</accession>
<feature type="domain" description="RecJ OB" evidence="8">
    <location>
        <begin position="459"/>
        <end position="567"/>
    </location>
</feature>
<dbReference type="InterPro" id="IPR041122">
    <property type="entry name" value="RecJ_OB"/>
</dbReference>
<dbReference type="InterPro" id="IPR004610">
    <property type="entry name" value="RecJ"/>
</dbReference>
<dbReference type="GO" id="GO:0008409">
    <property type="term" value="F:5'-3' exonuclease activity"/>
    <property type="evidence" value="ECO:0007669"/>
    <property type="project" value="InterPro"/>
</dbReference>
<dbReference type="InterPro" id="IPR003156">
    <property type="entry name" value="DHHA1_dom"/>
</dbReference>
<dbReference type="PANTHER" id="PTHR30255:SF2">
    <property type="entry name" value="SINGLE-STRANDED-DNA-SPECIFIC EXONUCLEASE RECJ"/>
    <property type="match status" value="1"/>
</dbReference>
<dbReference type="EMBL" id="PCRX01000025">
    <property type="protein sequence ID" value="PIP29027.1"/>
    <property type="molecule type" value="Genomic_DNA"/>
</dbReference>
<evidence type="ECO:0000256" key="4">
    <source>
        <dbReference type="ARBA" id="ARBA00022801"/>
    </source>
</evidence>
<evidence type="ECO:0000256" key="3">
    <source>
        <dbReference type="ARBA" id="ARBA00022722"/>
    </source>
</evidence>
<feature type="domain" description="DHHA1" evidence="7">
    <location>
        <begin position="350"/>
        <end position="445"/>
    </location>
</feature>
<dbReference type="NCBIfam" id="TIGR00644">
    <property type="entry name" value="recJ"/>
    <property type="match status" value="1"/>
</dbReference>
<keyword evidence="5 9" id="KW-0269">Exonuclease</keyword>
<dbReference type="GO" id="GO:0006281">
    <property type="term" value="P:DNA repair"/>
    <property type="evidence" value="ECO:0007669"/>
    <property type="project" value="InterPro"/>
</dbReference>
<dbReference type="InterPro" id="IPR051673">
    <property type="entry name" value="SSDNA_exonuclease_RecJ"/>
</dbReference>
<sequence>MIMNMKWKIAEKIDQDFKDKFPEINAVVLQLLYNRGLRDQDGIDRFLGPDYLADQHDPYEFNQMKKAVQLIGEAIDSRGKIVIYGDYDADGVSASALMYLVLKRLGASDVRVYIPSRLNGEGYGMNANAVKELIKANTHLIITVDCGITAIAEVKTAQAAGIKVVITDHHLPGNELPGADALIVPTVKNEQYPFKKLAGVGVAFKLAQALLRSDKSQNNESFEKWLLDLVAIGTVADIVPLLGENRTLVKWGLLVLNKTQRLGLRELIAGAAIKGQLGTYSIGYQLAPRINAAGRMDHANTAYQLLITDNEAEALAIANDLNQKNYGRQKATDEMIKISLEQIGQPTDDDKILFSQYDGWSAGLVGLAAGKLADKFHRPAIVFGKLGDKYVGSGRSIEEFNIMAGLEQCAAYLAEFGGHEQACGLTIVGADNYEKFIKQMEKVVAKKLTGVALIPSLEIEAVIKLNQANWDLIDSLEKFEPFGQGNQQPVFLTQDMEVLDKAVIGSSGQHLRFSLKDDSVESGKKFLAFNQAAECVHINLGDKVEAVYKISINEWNGNREIEFKVVDLRKVE</sequence>